<dbReference type="InterPro" id="IPR027417">
    <property type="entry name" value="P-loop_NTPase"/>
</dbReference>
<protein>
    <recommendedName>
        <fullName evidence="1">Hda lid domain-containing protein</fullName>
    </recommendedName>
</protein>
<dbReference type="GO" id="GO:0006270">
    <property type="term" value="P:DNA replication initiation"/>
    <property type="evidence" value="ECO:0007669"/>
    <property type="project" value="TreeGrafter"/>
</dbReference>
<evidence type="ECO:0000313" key="3">
    <source>
        <dbReference type="Proteomes" id="UP000698242"/>
    </source>
</evidence>
<proteinExistence type="predicted"/>
<dbReference type="Gene3D" id="3.40.50.300">
    <property type="entry name" value="P-loop containing nucleotide triphosphate hydrolases"/>
    <property type="match status" value="1"/>
</dbReference>
<evidence type="ECO:0000313" key="2">
    <source>
        <dbReference type="EMBL" id="KAF0675434.1"/>
    </source>
</evidence>
<dbReference type="OrthoDB" id="7390113at2"/>
<dbReference type="Proteomes" id="UP000698242">
    <property type="component" value="Unassembled WGS sequence"/>
</dbReference>
<evidence type="ECO:0000259" key="1">
    <source>
        <dbReference type="Pfam" id="PF22688"/>
    </source>
</evidence>
<dbReference type="GO" id="GO:0005886">
    <property type="term" value="C:plasma membrane"/>
    <property type="evidence" value="ECO:0007669"/>
    <property type="project" value="TreeGrafter"/>
</dbReference>
<feature type="domain" description="Hda lid" evidence="1">
    <location>
        <begin position="175"/>
        <end position="235"/>
    </location>
</feature>
<dbReference type="InterPro" id="IPR055199">
    <property type="entry name" value="Hda_lid"/>
</dbReference>
<dbReference type="SUPFAM" id="SSF52540">
    <property type="entry name" value="P-loop containing nucleoside triphosphate hydrolases"/>
    <property type="match status" value="1"/>
</dbReference>
<dbReference type="AlphaFoldDB" id="A0A921TEG7"/>
<dbReference type="Pfam" id="PF22688">
    <property type="entry name" value="Hda_lid"/>
    <property type="match status" value="1"/>
</dbReference>
<keyword evidence="3" id="KW-1185">Reference proteome</keyword>
<dbReference type="RefSeq" id="WP_159965833.1">
    <property type="nucleotide sequence ID" value="NZ_APKE01000026.1"/>
</dbReference>
<dbReference type="Gene3D" id="1.10.8.60">
    <property type="match status" value="1"/>
</dbReference>
<dbReference type="PANTHER" id="PTHR30050">
    <property type="entry name" value="CHROMOSOMAL REPLICATION INITIATOR PROTEIN DNAA"/>
    <property type="match status" value="1"/>
</dbReference>
<sequence>MHADRDPAPGPVQGSDGQQLVLELPVRAALGREDFFVSPSNAAAVATLAAGSPAAGGKLALIGPEASGKTHLAHVWAAQVDAVVVEAAQLERLDIPTLASARHVAVEDVPAIAGRRRAETALFHLHNLLMAERGRLLVTGREGPARWQIALPDLKSRLQAAGVMAIAAPDDALLVALLRKQLADRQLQVPAAVLSYLAPRMTRSGAGASRLAAEIDRLSLAERRPITVPLARRALAALDSGAGTAP</sequence>
<dbReference type="GO" id="GO:0003688">
    <property type="term" value="F:DNA replication origin binding"/>
    <property type="evidence" value="ECO:0007669"/>
    <property type="project" value="TreeGrafter"/>
</dbReference>
<comment type="caution">
    <text evidence="2">The sequence shown here is derived from an EMBL/GenBank/DDBJ whole genome shotgun (WGS) entry which is preliminary data.</text>
</comment>
<gene>
    <name evidence="2" type="ORF">PMES_02324</name>
</gene>
<dbReference type="PANTHER" id="PTHR30050:SF5">
    <property type="entry name" value="DNAA REGULATORY INACTIVATOR HDA"/>
    <property type="match status" value="1"/>
</dbReference>
<accession>A0A921TEG7</accession>
<name>A0A921TEG7_9RHOB</name>
<organism evidence="2 3">
    <name type="scientific">Profundibacterium mesophilum KAUST100406-0324</name>
    <dbReference type="NCBI Taxonomy" id="1037889"/>
    <lineage>
        <taxon>Bacteria</taxon>
        <taxon>Pseudomonadati</taxon>
        <taxon>Pseudomonadota</taxon>
        <taxon>Alphaproteobacteria</taxon>
        <taxon>Rhodobacterales</taxon>
        <taxon>Roseobacteraceae</taxon>
        <taxon>Profundibacterium</taxon>
    </lineage>
</organism>
<dbReference type="EMBL" id="APKE01000026">
    <property type="protein sequence ID" value="KAF0675434.1"/>
    <property type="molecule type" value="Genomic_DNA"/>
</dbReference>
<reference evidence="2" key="1">
    <citation type="submission" date="2013-03" db="EMBL/GenBank/DDBJ databases">
        <title>Genome Sequence of the Profundibacterium mesophilum strain KAUST100406-0324T from Red Sea, a novel genus in the family Rhodobacteraceae.</title>
        <authorList>
            <person name="Essack M."/>
            <person name="Alam I."/>
            <person name="Lafi F."/>
            <person name="Alawi W."/>
            <person name="Kamanu F."/>
            <person name="Al-Suwailem A."/>
            <person name="Lee O.O."/>
            <person name="Xu Y."/>
            <person name="Bajic V."/>
            <person name="Qian P.-Y."/>
            <person name="Archer J."/>
        </authorList>
    </citation>
    <scope>NUCLEOTIDE SEQUENCE</scope>
    <source>
        <strain evidence="2">KAUST100406-0324</strain>
    </source>
</reference>